<dbReference type="SUPFAM" id="SSF57850">
    <property type="entry name" value="RING/U-box"/>
    <property type="match status" value="1"/>
</dbReference>
<feature type="transmembrane region" description="Helical" evidence="3">
    <location>
        <begin position="164"/>
        <end position="183"/>
    </location>
</feature>
<sequence>METPGFPSIELLPVRGDRVLSVSSPFRLWPTRRSQQTPRLPLSATPSSVASTASTPSPVASTASTPSPVAVPPSVTVQSSASTSSAHASSPSAAGMLARFRSFCARRCSYSVPLPRHVADVRRLLDVLFYEQLVFISISACLSTAHLAILVYTCTFEEPLKEPAPFLPILGVMLGLSVTTLGVRVRLVVNVRTLQHAWWHRPVLKDTVELLTSPLCQARRVLFVISFCVYFATLHLAYYNGGTGANSSTQAPVLLRYISIIVLAFLSLLGPHILLLACICTSFVLCLCSPPEHFEHLLIEEPRSGRALPKKFLQRMKEEKWLPASAYDAAERADTGLEEEGETERALGRGDKRRKRRLLPVCAGRRKKLCPAKEPGKQPSAHKGVDDEIMCAICLCEFEENDWIRRLPCQHFFHSACIARWLRSHASCPLRCHVNFFTGEVYSSPVSCSVEPSSRPARVQRTRRAVVSRSRTAATHELRTGEVGRGHEASAVAQAAVSGEGTECAELAERYTAETRRRRAGLEETGQEEAREDRRAEQLALRMSDGGSSRQSAPGEEGQHLYLPGGSDPASVSPCLFQAVCTPK</sequence>
<dbReference type="GO" id="GO:0016567">
    <property type="term" value="P:protein ubiquitination"/>
    <property type="evidence" value="ECO:0007669"/>
    <property type="project" value="TreeGrafter"/>
</dbReference>
<dbReference type="InterPro" id="IPR013083">
    <property type="entry name" value="Znf_RING/FYVE/PHD"/>
</dbReference>
<feature type="transmembrane region" description="Helical" evidence="3">
    <location>
        <begin position="258"/>
        <end position="288"/>
    </location>
</feature>
<dbReference type="Gene3D" id="3.30.40.10">
    <property type="entry name" value="Zinc/RING finger domain, C3HC4 (zinc finger)"/>
    <property type="match status" value="1"/>
</dbReference>
<dbReference type="GO" id="GO:0008270">
    <property type="term" value="F:zinc ion binding"/>
    <property type="evidence" value="ECO:0007669"/>
    <property type="project" value="UniProtKB-KW"/>
</dbReference>
<reference evidence="5" key="1">
    <citation type="journal article" date="2015" name="PLoS ONE">
        <title>Comprehensive Evaluation of Toxoplasma gondii VEG and Neospora caninum LIV Genomes with Tachyzoite Stage Transcriptome and Proteome Defines Novel Transcript Features.</title>
        <authorList>
            <person name="Ramaprasad A."/>
            <person name="Mourier T."/>
            <person name="Naeem R."/>
            <person name="Malas T.B."/>
            <person name="Moussa E."/>
            <person name="Panigrahi A."/>
            <person name="Vermont S.J."/>
            <person name="Otto T.D."/>
            <person name="Wastling J."/>
            <person name="Pain A."/>
        </authorList>
    </citation>
    <scope>NUCLEOTIDE SEQUENCE</scope>
    <source>
        <strain evidence="5">Liverpool</strain>
    </source>
</reference>
<gene>
    <name evidence="5" type="ORF">BN1204_032140</name>
</gene>
<evidence type="ECO:0000256" key="3">
    <source>
        <dbReference type="SAM" id="Phobius"/>
    </source>
</evidence>
<evidence type="ECO:0000256" key="2">
    <source>
        <dbReference type="SAM" id="MobiDB-lite"/>
    </source>
</evidence>
<evidence type="ECO:0000256" key="1">
    <source>
        <dbReference type="PROSITE-ProRule" id="PRU00175"/>
    </source>
</evidence>
<accession>A0A0F7UC49</accession>
<keyword evidence="1" id="KW-0479">Metal-binding</keyword>
<feature type="domain" description="RING-type" evidence="4">
    <location>
        <begin position="391"/>
        <end position="430"/>
    </location>
</feature>
<dbReference type="CDD" id="cd16454">
    <property type="entry name" value="RING-H2_PA-TM-RING"/>
    <property type="match status" value="1"/>
</dbReference>
<feature type="region of interest" description="Disordered" evidence="2">
    <location>
        <begin position="332"/>
        <end position="351"/>
    </location>
</feature>
<keyword evidence="1" id="KW-0862">Zinc</keyword>
<keyword evidence="3" id="KW-0812">Transmembrane</keyword>
<dbReference type="PANTHER" id="PTHR45676">
    <property type="entry name" value="RING-H2 FINGER PROTEIN ATL51-RELATED"/>
    <property type="match status" value="1"/>
</dbReference>
<dbReference type="Pfam" id="PF13639">
    <property type="entry name" value="zf-RING_2"/>
    <property type="match status" value="1"/>
</dbReference>
<dbReference type="EMBL" id="LN714483">
    <property type="protein sequence ID" value="CEL67414.1"/>
    <property type="molecule type" value="Genomic_DNA"/>
</dbReference>
<dbReference type="AlphaFoldDB" id="A0A0F7UC49"/>
<feature type="transmembrane region" description="Helical" evidence="3">
    <location>
        <begin position="221"/>
        <end position="238"/>
    </location>
</feature>
<dbReference type="InterPro" id="IPR001841">
    <property type="entry name" value="Znf_RING"/>
</dbReference>
<dbReference type="PROSITE" id="PS50089">
    <property type="entry name" value="ZF_RING_2"/>
    <property type="match status" value="1"/>
</dbReference>
<feature type="transmembrane region" description="Helical" evidence="3">
    <location>
        <begin position="133"/>
        <end position="152"/>
    </location>
</feature>
<evidence type="ECO:0000313" key="5">
    <source>
        <dbReference type="EMBL" id="CEL67414.1"/>
    </source>
</evidence>
<keyword evidence="3" id="KW-1133">Transmembrane helix</keyword>
<protein>
    <submittedName>
        <fullName evidence="5">Zinc finger (C3HC4 RING finger) protein, related</fullName>
    </submittedName>
</protein>
<keyword evidence="1" id="KW-0863">Zinc-finger</keyword>
<feature type="compositionally biased region" description="Basic and acidic residues" evidence="2">
    <location>
        <begin position="528"/>
        <end position="537"/>
    </location>
</feature>
<evidence type="ECO:0000259" key="4">
    <source>
        <dbReference type="PROSITE" id="PS50089"/>
    </source>
</evidence>
<dbReference type="PANTHER" id="PTHR45676:SF159">
    <property type="entry name" value="RING-H2 FINGER PROTEIN ATL51"/>
    <property type="match status" value="1"/>
</dbReference>
<feature type="compositionally biased region" description="Low complexity" evidence="2">
    <location>
        <begin position="43"/>
        <end position="76"/>
    </location>
</feature>
<dbReference type="SMART" id="SM00184">
    <property type="entry name" value="RING"/>
    <property type="match status" value="1"/>
</dbReference>
<feature type="region of interest" description="Disordered" evidence="2">
    <location>
        <begin position="32"/>
        <end position="76"/>
    </location>
</feature>
<proteinExistence type="predicted"/>
<feature type="region of interest" description="Disordered" evidence="2">
    <location>
        <begin position="515"/>
        <end position="569"/>
    </location>
</feature>
<name>A0A0F7UC49_NEOCL</name>
<organism evidence="5">
    <name type="scientific">Neospora caninum (strain Liverpool)</name>
    <dbReference type="NCBI Taxonomy" id="572307"/>
    <lineage>
        <taxon>Eukaryota</taxon>
        <taxon>Sar</taxon>
        <taxon>Alveolata</taxon>
        <taxon>Apicomplexa</taxon>
        <taxon>Conoidasida</taxon>
        <taxon>Coccidia</taxon>
        <taxon>Eucoccidiorida</taxon>
        <taxon>Eimeriorina</taxon>
        <taxon>Sarcocystidae</taxon>
        <taxon>Neospora</taxon>
    </lineage>
</organism>
<keyword evidence="3" id="KW-0472">Membrane</keyword>